<evidence type="ECO:0000313" key="2">
    <source>
        <dbReference type="EMBL" id="CAG7600026.1"/>
    </source>
</evidence>
<protein>
    <submittedName>
        <fullName evidence="2">Acetyltransferase (GNAT) family protein</fullName>
    </submittedName>
</protein>
<dbReference type="InterPro" id="IPR016181">
    <property type="entry name" value="Acyl_CoA_acyltransferase"/>
</dbReference>
<dbReference type="EMBL" id="CAJVAX010000001">
    <property type="protein sequence ID" value="CAG7600026.1"/>
    <property type="molecule type" value="Genomic_DNA"/>
</dbReference>
<sequence length="267" mass="29078">MDQTEALRLFDAQLRRDAPPETPTTRIDAGGGVVRQVGGGSHEWTGVLWSDLDEATADAAIAAQVQWLHTPEAAGREFEWKTYSHDRPADLRDRLLAAGFQPEEPETLMVAEVSEVAELTRGAELPDGVRLVRVTDAPGVDLVAAVHEQAFGTNSDRLRMRMLDQVATRADTVSIVLAMAGDEPVCAARMEFYPGTDFAGLWGGGTVEKWRGRGIYRALVAHRARIAAAHGYRYLQVDASEDSRPILQRLGFAALSVTTPYLITAPA</sequence>
<gene>
    <name evidence="2" type="ORF">SBRY_10291</name>
</gene>
<dbReference type="PROSITE" id="PS51186">
    <property type="entry name" value="GNAT"/>
    <property type="match status" value="1"/>
</dbReference>
<dbReference type="Gene3D" id="3.40.630.30">
    <property type="match status" value="1"/>
</dbReference>
<dbReference type="RefSeq" id="WP_205044533.1">
    <property type="nucleotide sequence ID" value="NZ_CAJVAX010000001.1"/>
</dbReference>
<dbReference type="AlphaFoldDB" id="A0A9W4GWN1"/>
<proteinExistence type="predicted"/>
<reference evidence="2" key="1">
    <citation type="submission" date="2021-06" db="EMBL/GenBank/DDBJ databases">
        <authorList>
            <person name="Arsene-Ploetze F."/>
        </authorList>
    </citation>
    <scope>NUCLEOTIDE SEQUENCE</scope>
    <source>
        <strain evidence="2">SBRY1</strain>
    </source>
</reference>
<dbReference type="InterPro" id="IPR000182">
    <property type="entry name" value="GNAT_dom"/>
</dbReference>
<dbReference type="GO" id="GO:0016747">
    <property type="term" value="F:acyltransferase activity, transferring groups other than amino-acyl groups"/>
    <property type="evidence" value="ECO:0007669"/>
    <property type="project" value="InterPro"/>
</dbReference>
<evidence type="ECO:0000259" key="1">
    <source>
        <dbReference type="PROSITE" id="PS51186"/>
    </source>
</evidence>
<name>A0A9W4GWN1_9ACTN</name>
<organism evidence="2 3">
    <name type="scientific">Actinacidiphila bryophytorum</name>
    <dbReference type="NCBI Taxonomy" id="1436133"/>
    <lineage>
        <taxon>Bacteria</taxon>
        <taxon>Bacillati</taxon>
        <taxon>Actinomycetota</taxon>
        <taxon>Actinomycetes</taxon>
        <taxon>Kitasatosporales</taxon>
        <taxon>Streptomycetaceae</taxon>
        <taxon>Actinacidiphila</taxon>
    </lineage>
</organism>
<dbReference type="Pfam" id="PF00583">
    <property type="entry name" value="Acetyltransf_1"/>
    <property type="match status" value="1"/>
</dbReference>
<dbReference type="Proteomes" id="UP001153328">
    <property type="component" value="Unassembled WGS sequence"/>
</dbReference>
<accession>A0A9W4GWN1</accession>
<keyword evidence="3" id="KW-1185">Reference proteome</keyword>
<dbReference type="SUPFAM" id="SSF55729">
    <property type="entry name" value="Acyl-CoA N-acyltransferases (Nat)"/>
    <property type="match status" value="1"/>
</dbReference>
<feature type="domain" description="N-acetyltransferase" evidence="1">
    <location>
        <begin position="129"/>
        <end position="267"/>
    </location>
</feature>
<evidence type="ECO:0000313" key="3">
    <source>
        <dbReference type="Proteomes" id="UP001153328"/>
    </source>
</evidence>
<comment type="caution">
    <text evidence="2">The sequence shown here is derived from an EMBL/GenBank/DDBJ whole genome shotgun (WGS) entry which is preliminary data.</text>
</comment>